<dbReference type="KEGG" id="cmet:K6K41_15510"/>
<gene>
    <name evidence="1" type="ORF">K6K41_15510</name>
</gene>
<sequence>MALQEVARRATDPATRAQVEAFEAILRTRYRGRGFREAGSLHAEIADFVMPRIADSGIFQSARYLDILDHVLAEVLPDLDVDEEARQIAALVIEEEAERHRDLQDRITAAAEVG</sequence>
<accession>A0A9E6UG82</accession>
<dbReference type="AlphaFoldDB" id="A0A9E6UG82"/>
<organism evidence="1 2">
    <name type="scientific">Chenggangzhangella methanolivorans</name>
    <dbReference type="NCBI Taxonomy" id="1437009"/>
    <lineage>
        <taxon>Bacteria</taxon>
        <taxon>Pseudomonadati</taxon>
        <taxon>Pseudomonadota</taxon>
        <taxon>Alphaproteobacteria</taxon>
        <taxon>Hyphomicrobiales</taxon>
        <taxon>Methylopilaceae</taxon>
        <taxon>Chenggangzhangella</taxon>
    </lineage>
</organism>
<protein>
    <submittedName>
        <fullName evidence="1">Uncharacterized protein</fullName>
    </submittedName>
</protein>
<dbReference type="EMBL" id="CP081869">
    <property type="protein sequence ID" value="QZN98472.1"/>
    <property type="molecule type" value="Genomic_DNA"/>
</dbReference>
<dbReference type="RefSeq" id="WP_261401397.1">
    <property type="nucleotide sequence ID" value="NZ_CP081869.1"/>
</dbReference>
<evidence type="ECO:0000313" key="2">
    <source>
        <dbReference type="Proteomes" id="UP000825701"/>
    </source>
</evidence>
<keyword evidence="2" id="KW-1185">Reference proteome</keyword>
<proteinExistence type="predicted"/>
<name>A0A9E6UG82_9HYPH</name>
<evidence type="ECO:0000313" key="1">
    <source>
        <dbReference type="EMBL" id="QZN98472.1"/>
    </source>
</evidence>
<dbReference type="Proteomes" id="UP000825701">
    <property type="component" value="Chromosome"/>
</dbReference>
<reference evidence="1" key="1">
    <citation type="submission" date="2021-08" db="EMBL/GenBank/DDBJ databases">
        <authorList>
            <person name="Zhang H."/>
            <person name="Xu M."/>
            <person name="Yu Z."/>
            <person name="Yang L."/>
            <person name="Cai Y."/>
        </authorList>
    </citation>
    <scope>NUCLEOTIDE SEQUENCE</scope>
    <source>
        <strain evidence="1">CHL1</strain>
    </source>
</reference>